<evidence type="ECO:0000313" key="2">
    <source>
        <dbReference type="EMBL" id="CBI39065.3"/>
    </source>
</evidence>
<gene>
    <name evidence="2" type="ordered locus">VIT_08s0032g00340</name>
</gene>
<evidence type="ECO:0000256" key="1">
    <source>
        <dbReference type="SAM" id="MobiDB-lite"/>
    </source>
</evidence>
<proteinExistence type="predicted"/>
<dbReference type="PaxDb" id="29760-VIT_08s0032g00340.t01"/>
<dbReference type="EMBL" id="FN596742">
    <property type="protein sequence ID" value="CBI39065.3"/>
    <property type="molecule type" value="Genomic_DNA"/>
</dbReference>
<feature type="region of interest" description="Disordered" evidence="1">
    <location>
        <begin position="1"/>
        <end position="23"/>
    </location>
</feature>
<dbReference type="AlphaFoldDB" id="D7U8K1"/>
<dbReference type="Proteomes" id="UP000009183">
    <property type="component" value="Chromosome 8"/>
</dbReference>
<keyword evidence="3" id="KW-1185">Reference proteome</keyword>
<evidence type="ECO:0000313" key="3">
    <source>
        <dbReference type="Proteomes" id="UP000009183"/>
    </source>
</evidence>
<organism evidence="2 3">
    <name type="scientific">Vitis vinifera</name>
    <name type="common">Grape</name>
    <dbReference type="NCBI Taxonomy" id="29760"/>
    <lineage>
        <taxon>Eukaryota</taxon>
        <taxon>Viridiplantae</taxon>
        <taxon>Streptophyta</taxon>
        <taxon>Embryophyta</taxon>
        <taxon>Tracheophyta</taxon>
        <taxon>Spermatophyta</taxon>
        <taxon>Magnoliopsida</taxon>
        <taxon>eudicotyledons</taxon>
        <taxon>Gunneridae</taxon>
        <taxon>Pentapetalae</taxon>
        <taxon>rosids</taxon>
        <taxon>Vitales</taxon>
        <taxon>Vitaceae</taxon>
        <taxon>Viteae</taxon>
        <taxon>Vitis</taxon>
    </lineage>
</organism>
<reference evidence="3" key="1">
    <citation type="journal article" date="2007" name="Nature">
        <title>The grapevine genome sequence suggests ancestral hexaploidization in major angiosperm phyla.</title>
        <authorList>
            <consortium name="The French-Italian Public Consortium for Grapevine Genome Characterization."/>
            <person name="Jaillon O."/>
            <person name="Aury J.-M."/>
            <person name="Noel B."/>
            <person name="Policriti A."/>
            <person name="Clepet C."/>
            <person name="Casagrande A."/>
            <person name="Choisne N."/>
            <person name="Aubourg S."/>
            <person name="Vitulo N."/>
            <person name="Jubin C."/>
            <person name="Vezzi A."/>
            <person name="Legeai F."/>
            <person name="Hugueney P."/>
            <person name="Dasilva C."/>
            <person name="Horner D."/>
            <person name="Mica E."/>
            <person name="Jublot D."/>
            <person name="Poulain J."/>
            <person name="Bruyere C."/>
            <person name="Billault A."/>
            <person name="Segurens B."/>
            <person name="Gouyvenoux M."/>
            <person name="Ugarte E."/>
            <person name="Cattonaro F."/>
            <person name="Anthouard V."/>
            <person name="Vico V."/>
            <person name="Del Fabbro C."/>
            <person name="Alaux M."/>
            <person name="Di Gaspero G."/>
            <person name="Dumas V."/>
            <person name="Felice N."/>
            <person name="Paillard S."/>
            <person name="Juman I."/>
            <person name="Moroldo M."/>
            <person name="Scalabrin S."/>
            <person name="Canaguier A."/>
            <person name="Le Clainche I."/>
            <person name="Malacrida G."/>
            <person name="Durand E."/>
            <person name="Pesole G."/>
            <person name="Laucou V."/>
            <person name="Chatelet P."/>
            <person name="Merdinoglu D."/>
            <person name="Delledonne M."/>
            <person name="Pezzotti M."/>
            <person name="Lecharny A."/>
            <person name="Scarpelli C."/>
            <person name="Artiguenave F."/>
            <person name="Pe M.E."/>
            <person name="Valle G."/>
            <person name="Morgante M."/>
            <person name="Caboche M."/>
            <person name="Adam-Blondon A.-F."/>
            <person name="Weissenbach J."/>
            <person name="Quetier F."/>
            <person name="Wincker P."/>
        </authorList>
    </citation>
    <scope>NUCLEOTIDE SEQUENCE [LARGE SCALE GENOMIC DNA]</scope>
    <source>
        <strain evidence="3">cv. Pinot noir / PN40024</strain>
    </source>
</reference>
<protein>
    <submittedName>
        <fullName evidence="2">Uncharacterized protein</fullName>
    </submittedName>
</protein>
<name>D7U8K1_VITVI</name>
<dbReference type="InParanoid" id="D7U8K1"/>
<dbReference type="HOGENOM" id="CLU_2228117_0_0_1"/>
<sequence>MKRDVKPNKSFLGKSLPKALPLVPKGENGEKLMLLQRSLSRREQLLMKFHIHKSIGRCLRAGLLQYSSLLPPGAGSDLLKGNHQFNLQQRSMNGGAKLHDEFDAPQ</sequence>
<accession>D7U8K1</accession>